<feature type="compositionally biased region" description="Basic and acidic residues" evidence="7">
    <location>
        <begin position="1739"/>
        <end position="1751"/>
    </location>
</feature>
<feature type="compositionally biased region" description="Polar residues" evidence="7">
    <location>
        <begin position="2505"/>
        <end position="2518"/>
    </location>
</feature>
<feature type="repeat" description="Xin" evidence="5">
    <location>
        <begin position="1119"/>
        <end position="1134"/>
    </location>
</feature>
<dbReference type="PANTHER" id="PTHR22591:SF1">
    <property type="entry name" value="XIN ACTIN-BINDING REPEAT-CONTAINING PROTEIN 2"/>
    <property type="match status" value="1"/>
</dbReference>
<feature type="compositionally biased region" description="Pro residues" evidence="7">
    <location>
        <begin position="2247"/>
        <end position="2257"/>
    </location>
</feature>
<evidence type="ECO:0000256" key="7">
    <source>
        <dbReference type="SAM" id="MobiDB-lite"/>
    </source>
</evidence>
<feature type="repeat" description="Xin" evidence="5">
    <location>
        <begin position="791"/>
        <end position="806"/>
    </location>
</feature>
<feature type="repeat" description="Xin" evidence="5">
    <location>
        <begin position="194"/>
        <end position="209"/>
    </location>
</feature>
<feature type="compositionally biased region" description="Polar residues" evidence="7">
    <location>
        <begin position="2463"/>
        <end position="2474"/>
    </location>
</feature>
<name>A0A4W5NC51_9TELE</name>
<evidence type="ECO:0000313" key="8">
    <source>
        <dbReference type="Ensembl" id="ENSHHUP00000047045.1"/>
    </source>
</evidence>
<feature type="repeat" description="Xin" evidence="5">
    <location>
        <begin position="980"/>
        <end position="995"/>
    </location>
</feature>
<dbReference type="InterPro" id="IPR012510">
    <property type="entry name" value="Actin-binding_Xin_repeat"/>
</dbReference>
<keyword evidence="9" id="KW-1185">Reference proteome</keyword>
<feature type="repeat" description="Xin" evidence="5">
    <location>
        <begin position="234"/>
        <end position="249"/>
    </location>
</feature>
<feature type="compositionally biased region" description="Basic and acidic residues" evidence="7">
    <location>
        <begin position="2803"/>
        <end position="2812"/>
    </location>
</feature>
<feature type="repeat" description="Xin" evidence="5">
    <location>
        <begin position="674"/>
        <end position="689"/>
    </location>
</feature>
<feature type="repeat" description="Xin" evidence="5">
    <location>
        <begin position="749"/>
        <end position="764"/>
    </location>
</feature>
<comment type="domain">
    <text evidence="5">Xin repeats bind F-actin.</text>
</comment>
<keyword evidence="6" id="KW-0175">Coiled coil</keyword>
<feature type="repeat" description="Xin" evidence="5">
    <location>
        <begin position="1051"/>
        <end position="1066"/>
    </location>
</feature>
<feature type="region of interest" description="Disordered" evidence="7">
    <location>
        <begin position="2363"/>
        <end position="2538"/>
    </location>
</feature>
<feature type="repeat" description="Xin" evidence="5">
    <location>
        <begin position="1017"/>
        <end position="1032"/>
    </location>
</feature>
<evidence type="ECO:0000313" key="9">
    <source>
        <dbReference type="Proteomes" id="UP000314982"/>
    </source>
</evidence>
<feature type="coiled-coil region" evidence="6">
    <location>
        <begin position="2679"/>
        <end position="2706"/>
    </location>
</feature>
<feature type="compositionally biased region" description="Polar residues" evidence="7">
    <location>
        <begin position="3382"/>
        <end position="3393"/>
    </location>
</feature>
<feature type="compositionally biased region" description="Basic and acidic residues" evidence="7">
    <location>
        <begin position="3237"/>
        <end position="3246"/>
    </location>
</feature>
<reference evidence="8" key="3">
    <citation type="submission" date="2025-09" db="UniProtKB">
        <authorList>
            <consortium name="Ensembl"/>
        </authorList>
    </citation>
    <scope>IDENTIFICATION</scope>
</reference>
<feature type="repeat" description="Xin" evidence="5">
    <location>
        <begin position="310"/>
        <end position="325"/>
    </location>
</feature>
<dbReference type="InterPro" id="IPR030072">
    <property type="entry name" value="XIRP1/XIRP2"/>
</dbReference>
<dbReference type="GO" id="GO:0051015">
    <property type="term" value="F:actin filament binding"/>
    <property type="evidence" value="ECO:0007669"/>
    <property type="project" value="TreeGrafter"/>
</dbReference>
<accession>A0A4W5NC51</accession>
<evidence type="ECO:0000256" key="3">
    <source>
        <dbReference type="ARBA" id="ARBA00022949"/>
    </source>
</evidence>
<protein>
    <submittedName>
        <fullName evidence="8">Xin actin binding repeat containing 2a</fullName>
    </submittedName>
</protein>
<feature type="compositionally biased region" description="Pro residues" evidence="7">
    <location>
        <begin position="2160"/>
        <end position="2169"/>
    </location>
</feature>
<feature type="repeat" description="Xin" evidence="5">
    <location>
        <begin position="713"/>
        <end position="728"/>
    </location>
</feature>
<feature type="region of interest" description="Disordered" evidence="7">
    <location>
        <begin position="2793"/>
        <end position="2815"/>
    </location>
</feature>
<dbReference type="GeneTree" id="ENSGT00530000063779"/>
<evidence type="ECO:0000256" key="5">
    <source>
        <dbReference type="PROSITE-ProRule" id="PRU00721"/>
    </source>
</evidence>
<evidence type="ECO:0000256" key="4">
    <source>
        <dbReference type="ARBA" id="ARBA00023203"/>
    </source>
</evidence>
<feature type="region of interest" description="Disordered" evidence="7">
    <location>
        <begin position="1727"/>
        <end position="1765"/>
    </location>
</feature>
<feature type="compositionally biased region" description="Basic and acidic residues" evidence="7">
    <location>
        <begin position="2970"/>
        <end position="3000"/>
    </location>
</feature>
<dbReference type="Proteomes" id="UP000314982">
    <property type="component" value="Unassembled WGS sequence"/>
</dbReference>
<dbReference type="Pfam" id="PF08043">
    <property type="entry name" value="Xin"/>
    <property type="match status" value="14"/>
</dbReference>
<feature type="region of interest" description="Disordered" evidence="7">
    <location>
        <begin position="1676"/>
        <end position="1698"/>
    </location>
</feature>
<feature type="repeat" description="Xin" evidence="5">
    <location>
        <begin position="531"/>
        <end position="546"/>
    </location>
</feature>
<feature type="compositionally biased region" description="Pro residues" evidence="7">
    <location>
        <begin position="2329"/>
        <end position="2342"/>
    </location>
</feature>
<feature type="region of interest" description="Disordered" evidence="7">
    <location>
        <begin position="2930"/>
        <end position="3109"/>
    </location>
</feature>
<feature type="region of interest" description="Disordered" evidence="7">
    <location>
        <begin position="3382"/>
        <end position="3402"/>
    </location>
</feature>
<dbReference type="PROSITE" id="PS51389">
    <property type="entry name" value="XIN"/>
    <property type="match status" value="22"/>
</dbReference>
<feature type="repeat" description="Xin" evidence="5">
    <location>
        <begin position="271"/>
        <end position="286"/>
    </location>
</feature>
<feature type="compositionally biased region" description="Basic and acidic residues" evidence="7">
    <location>
        <begin position="2363"/>
        <end position="2373"/>
    </location>
</feature>
<dbReference type="PANTHER" id="PTHR22591">
    <property type="entry name" value="XIN"/>
    <property type="match status" value="1"/>
</dbReference>
<feature type="repeat" description="Xin" evidence="5">
    <location>
        <begin position="426"/>
        <end position="441"/>
    </location>
</feature>
<evidence type="ECO:0000256" key="2">
    <source>
        <dbReference type="ARBA" id="ARBA00022737"/>
    </source>
</evidence>
<dbReference type="GO" id="GO:0007015">
    <property type="term" value="P:actin filament organization"/>
    <property type="evidence" value="ECO:0007669"/>
    <property type="project" value="TreeGrafter"/>
</dbReference>
<feature type="compositionally biased region" description="Pro residues" evidence="7">
    <location>
        <begin position="3046"/>
        <end position="3055"/>
    </location>
</feature>
<organism evidence="8 9">
    <name type="scientific">Hucho hucho</name>
    <name type="common">huchen</name>
    <dbReference type="NCBI Taxonomy" id="62062"/>
    <lineage>
        <taxon>Eukaryota</taxon>
        <taxon>Metazoa</taxon>
        <taxon>Chordata</taxon>
        <taxon>Craniata</taxon>
        <taxon>Vertebrata</taxon>
        <taxon>Euteleostomi</taxon>
        <taxon>Actinopterygii</taxon>
        <taxon>Neopterygii</taxon>
        <taxon>Teleostei</taxon>
        <taxon>Protacanthopterygii</taxon>
        <taxon>Salmoniformes</taxon>
        <taxon>Salmonidae</taxon>
        <taxon>Salmoninae</taxon>
        <taxon>Hucho</taxon>
    </lineage>
</organism>
<comment type="subcellular location">
    <subcellularLocation>
        <location evidence="1">Cell junction</location>
    </subcellularLocation>
</comment>
<feature type="region of interest" description="Disordered" evidence="7">
    <location>
        <begin position="3220"/>
        <end position="3333"/>
    </location>
</feature>
<feature type="region of interest" description="Disordered" evidence="7">
    <location>
        <begin position="1982"/>
        <end position="2008"/>
    </location>
</feature>
<dbReference type="GO" id="GO:0001725">
    <property type="term" value="C:stress fiber"/>
    <property type="evidence" value="ECO:0007669"/>
    <property type="project" value="TreeGrafter"/>
</dbReference>
<keyword evidence="3" id="KW-0965">Cell junction</keyword>
<feature type="region of interest" description="Disordered" evidence="7">
    <location>
        <begin position="2101"/>
        <end position="2268"/>
    </location>
</feature>
<feature type="compositionally biased region" description="Basic and acidic residues" evidence="7">
    <location>
        <begin position="3261"/>
        <end position="3297"/>
    </location>
</feature>
<evidence type="ECO:0000256" key="1">
    <source>
        <dbReference type="ARBA" id="ARBA00004282"/>
    </source>
</evidence>
<feature type="repeat" description="Xin" evidence="5">
    <location>
        <begin position="350"/>
        <end position="365"/>
    </location>
</feature>
<dbReference type="GO" id="GO:0005925">
    <property type="term" value="C:focal adhesion"/>
    <property type="evidence" value="ECO:0007669"/>
    <property type="project" value="TreeGrafter"/>
</dbReference>
<feature type="compositionally biased region" description="Basic residues" evidence="7">
    <location>
        <begin position="1678"/>
        <end position="1693"/>
    </location>
</feature>
<feature type="compositionally biased region" description="Pro residues" evidence="7">
    <location>
        <begin position="2107"/>
        <end position="2131"/>
    </location>
</feature>
<comment type="similarity">
    <text evidence="5">Belongs to the Xin family.</text>
</comment>
<keyword evidence="4 5" id="KW-0009">Actin-binding</keyword>
<feature type="repeat" description="Xin" evidence="5">
    <location>
        <begin position="827"/>
        <end position="842"/>
    </location>
</feature>
<reference evidence="8" key="2">
    <citation type="submission" date="2025-08" db="UniProtKB">
        <authorList>
            <consortium name="Ensembl"/>
        </authorList>
    </citation>
    <scope>IDENTIFICATION</scope>
</reference>
<evidence type="ECO:0000256" key="6">
    <source>
        <dbReference type="SAM" id="Coils"/>
    </source>
</evidence>
<feature type="region of interest" description="Disordered" evidence="7">
    <location>
        <begin position="2306"/>
        <end position="2346"/>
    </location>
</feature>
<feature type="compositionally biased region" description="Basic and acidic residues" evidence="7">
    <location>
        <begin position="2422"/>
        <end position="2432"/>
    </location>
</feature>
<feature type="compositionally biased region" description="Low complexity" evidence="7">
    <location>
        <begin position="1728"/>
        <end position="1738"/>
    </location>
</feature>
<feature type="repeat" description="Xin" evidence="5">
    <location>
        <begin position="494"/>
        <end position="509"/>
    </location>
</feature>
<feature type="compositionally biased region" description="Polar residues" evidence="7">
    <location>
        <begin position="2392"/>
        <end position="2407"/>
    </location>
</feature>
<feature type="repeat" description="Xin" evidence="5">
    <location>
        <begin position="1081"/>
        <end position="1096"/>
    </location>
</feature>
<feature type="repeat" description="Xin" evidence="5">
    <location>
        <begin position="1154"/>
        <end position="1169"/>
    </location>
</feature>
<keyword evidence="2" id="KW-0677">Repeat</keyword>
<feature type="repeat" description="Xin" evidence="5">
    <location>
        <begin position="942"/>
        <end position="957"/>
    </location>
</feature>
<feature type="repeat" description="Xin" evidence="5">
    <location>
        <begin position="636"/>
        <end position="651"/>
    </location>
</feature>
<sequence length="3402" mass="382757">MRQLLPVSISVKVIGGEDLPKVSTQTLKQQYEKTIEQATPGKQIKVMMQSLSTTGAVSSSTAASASSMDYETMEHFPPPPTELMPQEVPECCDSLPPQEQAGLQRYIFNKEQYSKQRNLNELKRLYKHMHPEVRRTMEKDYFTDVTEIEQSQLDSEDEMTGEVQQACYVFENSGGDECMSPEGDYLEWDEILKGEVQSMRWMFENKPLDTIKDDTPDEDDEVKNIAQQEIIAGSDVKYTAWMFETQPMDALRPDTPDSTVQTGKLTELARGDVRTATYLFETQPLDCLNKIYQEDEQALEVVFTKDITGGDVKTARYLFETQHLDSLSQTETIEESHFLNLKSELEEIKGEVKTTTRMFETQPMCVIRGDSGNILEITAIRREEMEKGDVKTSRWLFETQPLDMINKDPAKVKLICGVSMEDNSQGGVNRGRWLFETKTLDSIKDEEWQSIRQKEEIIGADVRKHCLVFETQQMDTLKDNANARPLPSEEIVGGDVRSAKHLFETVPMENLKDLAEVGKLQKMVASEEEKGDVRHQKWVFESQLLENIREEKKEMTRTINLEELVKGDVTNHKERFETLDLSKCEGAQRIQVEGVTSGSVKSNKVIFESTPMYAMQDSEGHYHEVKTVRREEIVKGDVRSCRWMFETRPIDEFDESINKFQIIKGISKEEIESGDVKTAKWLFETQPLDGIKHFSNTEEDETKTKESVEIEKGDVKTCRWLFETQPMDNLYEKADKVRNETEVEEVNKGDVKTCTWLFETQNLDNICDHSESESETVLKTCTVKLEDVQGKDVHHARFLFETENLENLTGEESGAFRRVTKIDVQSGDVSRMKFLFQNQSSDIMTSTSAETMHKLKTLTAEEIQKGNVVNNMWLFENQPIDTICEDTDGAKDTRTVTDVLGGNVGQGRFVFETYSLDKIQEESTETEMSKLQSIIRDDIEKGDVKSYTMMFENQPLYAICDKEGHYHEVTTMTKEEIMRGDVVGARWLFETKPLDSIRDTDDVYVIKSVTEEDIQKGDVSTARWRFETQPLDEIAEDMKVLTKTVEDIQGGDVKTNKHLFETDEMSQKYVRTVSVSEIQKGDVRTASWMFETHSIDKIHGEGSEYDEMETVTKEEVMKGDVKQSVWLFEKQPLDSIKESDGTETVVTREEIPQADVKTTTWLFETTPLTKFNENSVERTEIMGKSIKETLEELYCQKMVDSQGILIETDEIGDVRMAKYRLMNQDAPEIQKEEVIRGDLNNIMMNLLNRREITEKGIVIDQEERGNINTTVKQLLNQEKGLNVEKEEILRGDIQEAINNLLKEEGSSKRGILIQEDEKGDVRMTIYSLLNKEDGDGIEKEDIIKGNVSRTLHRLLSNPGSEESKRIRVEDTERGNVSFYSTCIESGALDYLKQLQFEPNEEQEQAQKERIIGGDVMETKMTLRKNQQQIERTVAEDDIVPGDVNNTVKVFMMEPALLLENLQKEEIVKGDLRAALDSLTKTISKRVVIEKEEVVKGDLHTTLRSLEEAQNQAKEMEKPEIVRGDIRGALQSLEKSATTKTEVTVEDLVPGDIKGTLKSLEEAKQAVKEMEKEEIVKGDIHTALKGLHEASSEKKLYQHQVSEQGDVRGTIQLLLEPSTSPRMQRRGSTEGDVKTSIKCLYEGQGQDQDEEQSQMEKVIKGDVKGAIKNLMQRKEYSNRKVRKYPPRKAPRAHVKNPLPTQQVVDHEYLDVAKNENVTVNLAPAVKNLSQSQSSKSQDTTQKHTEKYTENKSVKSSKTLTQEEHSMTTQVQTINILEESQQEHVKEQTQVKEQTHVRQQSVKLKMQPPPKHMIIKKTNLTNQMTDNISMNQMTEIKAVNQMTVNQSANQMTDNISMNQMTEIKAVNQMTVNQSANQMTVNKAANQMIVNKSANHMTENKAANQMIVNKSANHMTVNKASNQMIVNKSANHMTENKAGNQMIVNKSANHMTENKAVSDKNVTKETQRETQVSDMNVTTQVKTVNMSESSQQTHVKEQAVKQKIPPPPKPNFIKKKNMTNQMTDNTSTNQITENEAVSDINVMKDTQSTSQTNIVSKQTQETKTMKQLQTTVTQHKTVTHKHNVKNLNTNFRNLDMKRKGMIKKGTPEIHFPPPPTSPPPPSESEMSLPPPPSPVAGSPMSLSCHSPMFPTSRPLIMRQDSDLPPPPPPPPAECGEPDFFPSPPPPPSEAGQDFLPPPPSQQELNSMPHQVPTPPPGKPFKARPLFKIPKPEPPKQPILVKPKWQKKQAAPPPPPPPPQPMTVQTEHKEGAVVQEVKSEISCKQVETTNTTNTQVQSDSTVSMTKIHSPIPVAKLPQEELPRPPKKVFIPPIKIPPPAEPAPVAKPKPYARKFKTPLMLAEERYRVQREEAERNKSQDTTPATSRVTSPTSPPTNMMQMMGSTDVASEQGSVAHKTEQSKVTAEVTHEQAEETQSKSKVCTASQEPPMKKALSHIPLSKPLISLVNKKSTSESGNISSDKKHITTDQSSMVSSGKELASSVASRKHQSVSSGKHQSASSGKHQAVSVTAAHPHHESNIKVQSGSNVISSSVAEQQSGMNASSQSIISTQSIVQENIHLQTQFAVTSEAEEEKNTNASLTQEVKKITSQPTKIKIPKVTPNFKVRTVKLPTEKKEEKSEVVGKDQRAVKNQLHVHQMGMENISKGETRVVQESTQTATSSSAKNEVKVEMNVIQEKADEVEKTAAAKETKREIPMTTKAKQEGIKVPLPKEPKLAPMPVDQAPGHCHITISHSQQSMQEQLIQKHGQVIVNERVVQQSFQKQEQQVRTQKQQVKSFQQQGEVSKMQQHQERSKAESKAVSMNIAGKAAAQTETAQSMVESSAQSVESTDSEKCVMVQKLLFNIKQLHPGKMDSNSVRKILSEVPGWLMRAEEKRDLTQVAVQQNKKKLTEIIFRVRNLAQAKLVFLEGHMAAMEKQDSEPAPASSPAPPLAPASEKKGFGGATAKISKISIGSSRDETHKKVVEEKKISHERKKPELTEVKGPDPRVPSPMLATRTPSPTFISIESVRRTDSPLMVTPSPPPSYRSVATPTPPPPPPRTPTSRFCRATPSPTLSRSEKLTKLKDTTAKLSRGMTPPPPMPEFLTTEQASDREDSPALIEPEIHMQTQEMETGTTTPDVADMVDSMMTVRDKKFFFEEAQKAEVSRTYIRKDPIEIPERLGPEDLEEVPEGVNIDIMKEDLPRLDLSKLVNQFESPQPKLFIRKDPIVITDRLGSDTEDPEADPKTPKTDETPAFNIKAIKNAFDLGDHNALKEVREKQEERERRESESAEPTGHSETKSVTEEFSGMDEFGNVTSGVRSETSMHSESHMTRPLPPSYADVVKGTAEEMAVPVMAATEDLLKSFHQSWAERESVFQNLGSSVSEQRTSQIVTHQQETVVTGKPTHGA</sequence>
<proteinExistence type="inferred from homology"/>
<dbReference type="Ensembl" id="ENSHHUT00000048767.1">
    <property type="protein sequence ID" value="ENSHHUP00000047045.1"/>
    <property type="gene ID" value="ENSHHUG00000028594.1"/>
</dbReference>
<dbReference type="STRING" id="62062.ENSHHUP00000047045"/>
<feature type="repeat" description="Xin" evidence="5">
    <location>
        <begin position="388"/>
        <end position="403"/>
    </location>
</feature>
<feature type="compositionally biased region" description="Basic and acidic residues" evidence="7">
    <location>
        <begin position="3071"/>
        <end position="3082"/>
    </location>
</feature>
<feature type="compositionally biased region" description="Low complexity" evidence="7">
    <location>
        <begin position="2376"/>
        <end position="2386"/>
    </location>
</feature>
<reference evidence="9" key="1">
    <citation type="submission" date="2018-06" db="EMBL/GenBank/DDBJ databases">
        <title>Genome assembly of Danube salmon.</title>
        <authorList>
            <person name="Macqueen D.J."/>
            <person name="Gundappa M.K."/>
        </authorList>
    </citation>
    <scope>NUCLEOTIDE SEQUENCE [LARGE SCALE GENOMIC DNA]</scope>
</reference>